<evidence type="ECO:0000313" key="3">
    <source>
        <dbReference type="Proteomes" id="UP000054526"/>
    </source>
</evidence>
<sequence>MQQTMYAGLANSPQTEISAGIDAVQNTVPLLVSSRVPDAPNLVTIGTDETAETILYTGKAGNTLTGVMRGVEGAAIAWGVGSKVARNFTAKDYESLRQNIADHENRISDAENDKSPNESPEFTGTPTAPTAAVGTNSTQIATTEFVQNTYTASDVLAKL</sequence>
<comment type="caution">
    <text evidence="2">The sequence shown here is derived from an EMBL/GenBank/DDBJ whole genome shotgun (WGS) entry which is preliminary data.</text>
</comment>
<feature type="region of interest" description="Disordered" evidence="1">
    <location>
        <begin position="101"/>
        <end position="136"/>
    </location>
</feature>
<protein>
    <submittedName>
        <fullName evidence="2">Uncharacterized protein</fullName>
    </submittedName>
</protein>
<dbReference type="Proteomes" id="UP000054526">
    <property type="component" value="Unassembled WGS sequence"/>
</dbReference>
<keyword evidence="3" id="KW-1185">Reference proteome</keyword>
<name>A0ABR5A2B0_9BACL</name>
<evidence type="ECO:0000313" key="2">
    <source>
        <dbReference type="EMBL" id="KIL35175.1"/>
    </source>
</evidence>
<dbReference type="EMBL" id="JXAL01000024">
    <property type="protein sequence ID" value="KIL35175.1"/>
    <property type="molecule type" value="Genomic_DNA"/>
</dbReference>
<dbReference type="RefSeq" id="WP_041065307.1">
    <property type="nucleotide sequence ID" value="NZ_JXAL01000024.1"/>
</dbReference>
<feature type="compositionally biased region" description="Low complexity" evidence="1">
    <location>
        <begin position="123"/>
        <end position="135"/>
    </location>
</feature>
<gene>
    <name evidence="2" type="ORF">SD71_16255</name>
</gene>
<reference evidence="2 3" key="1">
    <citation type="submission" date="2014-12" db="EMBL/GenBank/DDBJ databases">
        <title>Draft genome sequence of Cohnella kolymensis strain B-2846.</title>
        <authorList>
            <person name="Karlyshev A.V."/>
            <person name="Kudryashova E.B."/>
        </authorList>
    </citation>
    <scope>NUCLEOTIDE SEQUENCE [LARGE SCALE GENOMIC DNA]</scope>
    <source>
        <strain evidence="2 3">VKM B-2846</strain>
    </source>
</reference>
<organism evidence="2 3">
    <name type="scientific">Cohnella kolymensis</name>
    <dbReference type="NCBI Taxonomy" id="1590652"/>
    <lineage>
        <taxon>Bacteria</taxon>
        <taxon>Bacillati</taxon>
        <taxon>Bacillota</taxon>
        <taxon>Bacilli</taxon>
        <taxon>Bacillales</taxon>
        <taxon>Paenibacillaceae</taxon>
        <taxon>Cohnella</taxon>
    </lineage>
</organism>
<evidence type="ECO:0000256" key="1">
    <source>
        <dbReference type="SAM" id="MobiDB-lite"/>
    </source>
</evidence>
<accession>A0ABR5A2B0</accession>
<proteinExistence type="predicted"/>
<feature type="compositionally biased region" description="Basic and acidic residues" evidence="1">
    <location>
        <begin position="101"/>
        <end position="116"/>
    </location>
</feature>